<feature type="compositionally biased region" description="Polar residues" evidence="1">
    <location>
        <begin position="138"/>
        <end position="157"/>
    </location>
</feature>
<feature type="compositionally biased region" description="Basic residues" evidence="1">
    <location>
        <begin position="81"/>
        <end position="102"/>
    </location>
</feature>
<feature type="compositionally biased region" description="Polar residues" evidence="1">
    <location>
        <begin position="40"/>
        <end position="54"/>
    </location>
</feature>
<feature type="region of interest" description="Disordered" evidence="1">
    <location>
        <begin position="138"/>
        <end position="175"/>
    </location>
</feature>
<evidence type="ECO:0000313" key="3">
    <source>
        <dbReference type="EMBL" id="QNP91222.1"/>
    </source>
</evidence>
<evidence type="ECO:0000256" key="1">
    <source>
        <dbReference type="SAM" id="MobiDB-lite"/>
    </source>
</evidence>
<organism evidence="3 4">
    <name type="scientific">Corynebacterium lujinxingii</name>
    <dbReference type="NCBI Taxonomy" id="2763010"/>
    <lineage>
        <taxon>Bacteria</taxon>
        <taxon>Bacillati</taxon>
        <taxon>Actinomycetota</taxon>
        <taxon>Actinomycetes</taxon>
        <taxon>Mycobacteriales</taxon>
        <taxon>Corynebacteriaceae</taxon>
        <taxon>Corynebacterium</taxon>
    </lineage>
</organism>
<proteinExistence type="predicted"/>
<evidence type="ECO:0000313" key="2">
    <source>
        <dbReference type="EMBL" id="MBC3178692.1"/>
    </source>
</evidence>
<feature type="compositionally biased region" description="Polar residues" evidence="1">
    <location>
        <begin position="9"/>
        <end position="18"/>
    </location>
</feature>
<feature type="region of interest" description="Disordered" evidence="1">
    <location>
        <begin position="1"/>
        <end position="103"/>
    </location>
</feature>
<dbReference type="Proteomes" id="UP000642876">
    <property type="component" value="Unassembled WGS sequence"/>
</dbReference>
<accession>A0A7H0K1Q6</accession>
<evidence type="ECO:0000313" key="4">
    <source>
        <dbReference type="Proteomes" id="UP000516235"/>
    </source>
</evidence>
<keyword evidence="5" id="KW-1185">Reference proteome</keyword>
<reference evidence="4 5" key="1">
    <citation type="submission" date="2020-08" db="EMBL/GenBank/DDBJ databases">
        <title>novel species in genus Corynebacterium.</title>
        <authorList>
            <person name="Zhang G."/>
        </authorList>
    </citation>
    <scope>NUCLEOTIDE SEQUENCE [LARGE SCALE GENOMIC DNA]</scope>
    <source>
        <strain evidence="3">Zg-917</strain>
        <strain evidence="4 5">zg-917</strain>
    </source>
</reference>
<dbReference type="EMBL" id="JACMYE010000003">
    <property type="protein sequence ID" value="MBC3178692.1"/>
    <property type="molecule type" value="Genomic_DNA"/>
</dbReference>
<protein>
    <submittedName>
        <fullName evidence="3">Uncharacterized protein</fullName>
    </submittedName>
</protein>
<dbReference type="AlphaFoldDB" id="A0A7H0K1Q6"/>
<sequence length="175" mass="19777">MKQAVKSPKPNQKQTNQHHTTKRHTVLDWQKSKHYRKPKTTPNQPCNPTGQNNRTGKKHHALTKREAHHATSSQAIIGSPNHHRHTPKGMHTHAAHNTKHTTTKNQMHWHTIEFSNNTSTPNTLTKPASLPKRLQPKLHNQANKSQTQVQPPFTQRQPLLVISFPPAPSGARSNG</sequence>
<name>A0A7H0K1Q6_9CORY</name>
<evidence type="ECO:0000313" key="5">
    <source>
        <dbReference type="Proteomes" id="UP000642876"/>
    </source>
</evidence>
<dbReference type="Proteomes" id="UP000516235">
    <property type="component" value="Chromosome"/>
</dbReference>
<dbReference type="KEGG" id="cluj:IAU68_05605"/>
<gene>
    <name evidence="2" type="ORF">H7348_05105</name>
    <name evidence="3" type="ORF">IAU68_05605</name>
</gene>
<dbReference type="RefSeq" id="WP_186337534.1">
    <property type="nucleotide sequence ID" value="NZ_CP061032.1"/>
</dbReference>
<dbReference type="EMBL" id="CP061032">
    <property type="protein sequence ID" value="QNP91222.1"/>
    <property type="molecule type" value="Genomic_DNA"/>
</dbReference>